<dbReference type="STRING" id="693986.MOC_2220"/>
<proteinExistence type="predicted"/>
<dbReference type="HOGENOM" id="CLU_2369624_0_0_5"/>
<evidence type="ECO:0000313" key="2">
    <source>
        <dbReference type="EMBL" id="AIQ89975.1"/>
    </source>
</evidence>
<dbReference type="AlphaFoldDB" id="A0A089NTW9"/>
<organism evidence="2 3">
    <name type="scientific">Methylobacterium oryzae CBMB20</name>
    <dbReference type="NCBI Taxonomy" id="693986"/>
    <lineage>
        <taxon>Bacteria</taxon>
        <taxon>Pseudomonadati</taxon>
        <taxon>Pseudomonadota</taxon>
        <taxon>Alphaproteobacteria</taxon>
        <taxon>Hyphomicrobiales</taxon>
        <taxon>Methylobacteriaceae</taxon>
        <taxon>Methylobacterium</taxon>
    </lineage>
</organism>
<feature type="compositionally biased region" description="Basic and acidic residues" evidence="1">
    <location>
        <begin position="33"/>
        <end position="65"/>
    </location>
</feature>
<protein>
    <submittedName>
        <fullName evidence="2">Protein of unassigned function</fullName>
    </submittedName>
</protein>
<feature type="region of interest" description="Disordered" evidence="1">
    <location>
        <begin position="26"/>
        <end position="95"/>
    </location>
</feature>
<accession>A0A089NTW9</accession>
<gene>
    <name evidence="2" type="ORF">MOC_2220</name>
</gene>
<reference evidence="2 3" key="1">
    <citation type="journal article" date="2014" name="PLoS ONE">
        <title>Genome Information of Methylobacterium oryzae, a Plant-Probiotic Methylotroph in the Phyllosphere.</title>
        <authorList>
            <person name="Kwak M.J."/>
            <person name="Jeong H."/>
            <person name="Madhaiyan M."/>
            <person name="Lee Y."/>
            <person name="Sa T.M."/>
            <person name="Oh T.K."/>
            <person name="Kim J.F."/>
        </authorList>
    </citation>
    <scope>NUCLEOTIDE SEQUENCE [LARGE SCALE GENOMIC DNA]</scope>
    <source>
        <strain evidence="2 3">CBMB20</strain>
    </source>
</reference>
<evidence type="ECO:0000256" key="1">
    <source>
        <dbReference type="SAM" id="MobiDB-lite"/>
    </source>
</evidence>
<dbReference type="Proteomes" id="UP000029492">
    <property type="component" value="Chromosome"/>
</dbReference>
<name>A0A089NTW9_9HYPH</name>
<evidence type="ECO:0000313" key="3">
    <source>
        <dbReference type="Proteomes" id="UP000029492"/>
    </source>
</evidence>
<sequence length="95" mass="10520">MAVLEIRVFAGRVMNALPCAGSRIRTACAPPRRPQDETRVPSPVRERDRVRGVRRPEKAGRERASKTCSSLTRPVPHPNPLPHGRGGASRSPHQR</sequence>
<dbReference type="EMBL" id="CP003811">
    <property type="protein sequence ID" value="AIQ89975.1"/>
    <property type="molecule type" value="Genomic_DNA"/>
</dbReference>
<dbReference type="KEGG" id="mor:MOC_2220"/>
<keyword evidence="3" id="KW-1185">Reference proteome</keyword>